<dbReference type="GO" id="GO:0016887">
    <property type="term" value="F:ATP hydrolysis activity"/>
    <property type="evidence" value="ECO:0007669"/>
    <property type="project" value="InterPro"/>
</dbReference>
<dbReference type="InterPro" id="IPR003593">
    <property type="entry name" value="AAA+_ATPase"/>
</dbReference>
<keyword evidence="2" id="KW-0813">Transport</keyword>
<dbReference type="OrthoDB" id="9804819at2"/>
<comment type="similarity">
    <text evidence="1">Belongs to the ABC transporter superfamily.</text>
</comment>
<dbReference type="Proteomes" id="UP000292695">
    <property type="component" value="Unassembled WGS sequence"/>
</dbReference>
<dbReference type="SMART" id="SM00382">
    <property type="entry name" value="AAA"/>
    <property type="match status" value="1"/>
</dbReference>
<organism evidence="6 7">
    <name type="scientific">Kribbella sindirgiensis</name>
    <dbReference type="NCBI Taxonomy" id="1124744"/>
    <lineage>
        <taxon>Bacteria</taxon>
        <taxon>Bacillati</taxon>
        <taxon>Actinomycetota</taxon>
        <taxon>Actinomycetes</taxon>
        <taxon>Propionibacteriales</taxon>
        <taxon>Kribbellaceae</taxon>
        <taxon>Kribbella</taxon>
    </lineage>
</organism>
<dbReference type="InterPro" id="IPR027417">
    <property type="entry name" value="P-loop_NTPase"/>
</dbReference>
<dbReference type="Pfam" id="PF00005">
    <property type="entry name" value="ABC_tran"/>
    <property type="match status" value="1"/>
</dbReference>
<dbReference type="AlphaFoldDB" id="A0A4R0IIQ3"/>
<proteinExistence type="inferred from homology"/>
<name>A0A4R0IIQ3_9ACTN</name>
<gene>
    <name evidence="6" type="ORF">E0H50_30205</name>
</gene>
<comment type="caution">
    <text evidence="6">The sequence shown here is derived from an EMBL/GenBank/DDBJ whole genome shotgun (WGS) entry which is preliminary data.</text>
</comment>
<accession>A0A4R0IIQ3</accession>
<dbReference type="PROSITE" id="PS00211">
    <property type="entry name" value="ABC_TRANSPORTER_1"/>
    <property type="match status" value="1"/>
</dbReference>
<evidence type="ECO:0000259" key="5">
    <source>
        <dbReference type="PROSITE" id="PS50893"/>
    </source>
</evidence>
<evidence type="ECO:0000256" key="1">
    <source>
        <dbReference type="ARBA" id="ARBA00005417"/>
    </source>
</evidence>
<feature type="domain" description="ABC transporter" evidence="5">
    <location>
        <begin position="4"/>
        <end position="229"/>
    </location>
</feature>
<evidence type="ECO:0000256" key="3">
    <source>
        <dbReference type="ARBA" id="ARBA00022741"/>
    </source>
</evidence>
<dbReference type="Gene3D" id="3.40.50.300">
    <property type="entry name" value="P-loop containing nucleotide triphosphate hydrolases"/>
    <property type="match status" value="1"/>
</dbReference>
<keyword evidence="4 6" id="KW-0067">ATP-binding</keyword>
<evidence type="ECO:0000313" key="6">
    <source>
        <dbReference type="EMBL" id="TCC28565.1"/>
    </source>
</evidence>
<dbReference type="PROSITE" id="PS50893">
    <property type="entry name" value="ABC_TRANSPORTER_2"/>
    <property type="match status" value="1"/>
</dbReference>
<dbReference type="InterPro" id="IPR017871">
    <property type="entry name" value="ABC_transporter-like_CS"/>
</dbReference>
<keyword evidence="7" id="KW-1185">Reference proteome</keyword>
<dbReference type="RefSeq" id="WP_131293922.1">
    <property type="nucleotide sequence ID" value="NZ_SJKA01000012.1"/>
</dbReference>
<evidence type="ECO:0000256" key="4">
    <source>
        <dbReference type="ARBA" id="ARBA00022840"/>
    </source>
</evidence>
<evidence type="ECO:0000256" key="2">
    <source>
        <dbReference type="ARBA" id="ARBA00022448"/>
    </source>
</evidence>
<reference evidence="6 7" key="1">
    <citation type="submission" date="2019-02" db="EMBL/GenBank/DDBJ databases">
        <title>Kribbella capetownensis sp. nov. and Kribbella speibonae sp. nov., isolated from soil.</title>
        <authorList>
            <person name="Curtis S.M."/>
            <person name="Norton I."/>
            <person name="Everest G.J."/>
            <person name="Meyers P.R."/>
        </authorList>
    </citation>
    <scope>NUCLEOTIDE SEQUENCE [LARGE SCALE GENOMIC DNA]</scope>
    <source>
        <strain evidence="6 7">DSM 27082</strain>
    </source>
</reference>
<sequence length="302" mass="31674">MTRIEVRGLTKRYGADVVVDDLSFSVEPGQVTGFLGPNGAGKSTTMKMIIGLAAPTRGTVTVGGRRYQDLAVPLTEVGALLDASAVHGARTAYDHLLALAVSNGLSRRRVDEVLVRTGLEGVAGRRAGGFSLGMRQRLGIAATLLGDPDVLIFDEPVNGLDPEGIRWIRDFMRSLAAEGRAVLVSSHLMSEMAQTADHLVVIGRGRLIADMGMAELMHANGDGTVLVRAGEPLAHHLTAAGGTVRDGLEGGLVVSGLSGEEIGKLAAYHGVALSELTPQRASLEDAFMELTKESVEYQGAAV</sequence>
<protein>
    <submittedName>
        <fullName evidence="6">ATP-binding cassette domain-containing protein</fullName>
    </submittedName>
</protein>
<keyword evidence="3" id="KW-0547">Nucleotide-binding</keyword>
<dbReference type="GO" id="GO:0005524">
    <property type="term" value="F:ATP binding"/>
    <property type="evidence" value="ECO:0007669"/>
    <property type="project" value="UniProtKB-KW"/>
</dbReference>
<dbReference type="PANTHER" id="PTHR43335:SF4">
    <property type="entry name" value="ABC TRANSPORTER, ATP-BINDING PROTEIN"/>
    <property type="match status" value="1"/>
</dbReference>
<dbReference type="PANTHER" id="PTHR43335">
    <property type="entry name" value="ABC TRANSPORTER, ATP-BINDING PROTEIN"/>
    <property type="match status" value="1"/>
</dbReference>
<dbReference type="EMBL" id="SJKA01000012">
    <property type="protein sequence ID" value="TCC28565.1"/>
    <property type="molecule type" value="Genomic_DNA"/>
</dbReference>
<dbReference type="SUPFAM" id="SSF52540">
    <property type="entry name" value="P-loop containing nucleoside triphosphate hydrolases"/>
    <property type="match status" value="1"/>
</dbReference>
<evidence type="ECO:0000313" key="7">
    <source>
        <dbReference type="Proteomes" id="UP000292695"/>
    </source>
</evidence>
<dbReference type="InterPro" id="IPR003439">
    <property type="entry name" value="ABC_transporter-like_ATP-bd"/>
</dbReference>